<keyword evidence="2" id="KW-0223">Dioxygenase</keyword>
<evidence type="ECO:0000313" key="3">
    <source>
        <dbReference type="Proteomes" id="UP000706039"/>
    </source>
</evidence>
<evidence type="ECO:0000313" key="2">
    <source>
        <dbReference type="EMBL" id="MBY8826403.1"/>
    </source>
</evidence>
<comment type="cofactor">
    <cofactor evidence="1">
        <name>Fe(2+)</name>
        <dbReference type="ChEBI" id="CHEBI:29033"/>
    </cofactor>
</comment>
<keyword evidence="2" id="KW-0560">Oxidoreductase</keyword>
<reference evidence="2 3" key="1">
    <citation type="submission" date="2021-08" db="EMBL/GenBank/DDBJ databases">
        <authorList>
            <person name="Tuo L."/>
        </authorList>
    </citation>
    <scope>NUCLEOTIDE SEQUENCE [LARGE SCALE GENOMIC DNA]</scope>
    <source>
        <strain evidence="2 3">JCM 31229</strain>
    </source>
</reference>
<gene>
    <name evidence="2" type="ORF">K7G82_29130</name>
</gene>
<dbReference type="PANTHER" id="PTHR20883:SF48">
    <property type="entry name" value="ECTOINE DIOXYGENASE"/>
    <property type="match status" value="1"/>
</dbReference>
<organism evidence="2 3">
    <name type="scientific">Sphingomonas colocasiae</name>
    <dbReference type="NCBI Taxonomy" id="1848973"/>
    <lineage>
        <taxon>Bacteria</taxon>
        <taxon>Pseudomonadati</taxon>
        <taxon>Pseudomonadota</taxon>
        <taxon>Alphaproteobacteria</taxon>
        <taxon>Sphingomonadales</taxon>
        <taxon>Sphingomonadaceae</taxon>
        <taxon>Sphingomonas</taxon>
    </lineage>
</organism>
<comment type="caution">
    <text evidence="2">The sequence shown here is derived from an EMBL/GenBank/DDBJ whole genome shotgun (WGS) entry which is preliminary data.</text>
</comment>
<protein>
    <submittedName>
        <fullName evidence="2">Phytanoyl-CoA dioxygenase family protein</fullName>
    </submittedName>
</protein>
<dbReference type="GO" id="GO:0051213">
    <property type="term" value="F:dioxygenase activity"/>
    <property type="evidence" value="ECO:0007669"/>
    <property type="project" value="UniProtKB-KW"/>
</dbReference>
<sequence length="282" mass="32662">MSVKNLEQRLSEFRERGYTIFEGAYDAGQMQAWKDCYEDMVRRNTPRDAPEPRLRVTSALEQEPWLMLPAVNNQAILDFAERVMGPFIQLDNLTFMAFPSEPREQAEGTVSFWHRDRWGWMPDGPQYIRPTACNAICYLQDLTDEYGPLRVVEGSHRRAVTIESEAHRTLPHPDETVLRVKAGDVVFTHCSLLHSGTPNTSGKPRYFFSTYYNRVGLPTRDNHKGPSVQRIVEMARARNDRRLMRLFGVDDAIEPRANALFLRPDEEMWDKWIAEDRAALSQ</sequence>
<dbReference type="RefSeq" id="WP_222994016.1">
    <property type="nucleotide sequence ID" value="NZ_JAINVV010000017.1"/>
</dbReference>
<dbReference type="Gene3D" id="2.60.120.620">
    <property type="entry name" value="q2cbj1_9rhob like domain"/>
    <property type="match status" value="1"/>
</dbReference>
<accession>A0ABS7PYI6</accession>
<dbReference type="SUPFAM" id="SSF51197">
    <property type="entry name" value="Clavaminate synthase-like"/>
    <property type="match status" value="1"/>
</dbReference>
<dbReference type="EMBL" id="JAINVV010000017">
    <property type="protein sequence ID" value="MBY8826403.1"/>
    <property type="molecule type" value="Genomic_DNA"/>
</dbReference>
<dbReference type="PANTHER" id="PTHR20883">
    <property type="entry name" value="PHYTANOYL-COA DIOXYGENASE DOMAIN CONTAINING 1"/>
    <property type="match status" value="1"/>
</dbReference>
<evidence type="ECO:0000256" key="1">
    <source>
        <dbReference type="ARBA" id="ARBA00001954"/>
    </source>
</evidence>
<dbReference type="Pfam" id="PF05721">
    <property type="entry name" value="PhyH"/>
    <property type="match status" value="1"/>
</dbReference>
<proteinExistence type="predicted"/>
<dbReference type="InterPro" id="IPR008775">
    <property type="entry name" value="Phytyl_CoA_dOase-like"/>
</dbReference>
<dbReference type="Proteomes" id="UP000706039">
    <property type="component" value="Unassembled WGS sequence"/>
</dbReference>
<name>A0ABS7PYI6_9SPHN</name>
<keyword evidence="3" id="KW-1185">Reference proteome</keyword>